<dbReference type="AlphaFoldDB" id="A0A371RGM6"/>
<sequence>MIFGALLAATLAGCVTTPPAAEYGEIVTVQYDPNNYDQTRTAASAQSQCRAKGYATAVPYGQQPTTRQGWAYRTFACIS</sequence>
<reference evidence="2 3" key="1">
    <citation type="submission" date="2018-08" db="EMBL/GenBank/DDBJ databases">
        <title>Parvularcula sp. SM1705, isolated from surface water of the South Sea China.</title>
        <authorList>
            <person name="Sun L."/>
        </authorList>
    </citation>
    <scope>NUCLEOTIDE SEQUENCE [LARGE SCALE GENOMIC DNA]</scope>
    <source>
        <strain evidence="2 3">SM1705</strain>
    </source>
</reference>
<gene>
    <name evidence="2" type="ORF">DX908_04560</name>
</gene>
<protein>
    <submittedName>
        <fullName evidence="2">Uncharacterized protein</fullName>
    </submittedName>
</protein>
<keyword evidence="3" id="KW-1185">Reference proteome</keyword>
<proteinExistence type="predicted"/>
<dbReference type="InParanoid" id="A0A371RGM6"/>
<feature type="chain" id="PRO_5016662458" evidence="1">
    <location>
        <begin position="21"/>
        <end position="79"/>
    </location>
</feature>
<dbReference type="Proteomes" id="UP000264589">
    <property type="component" value="Unassembled WGS sequence"/>
</dbReference>
<organism evidence="2 3">
    <name type="scientific">Parvularcula marina</name>
    <dbReference type="NCBI Taxonomy" id="2292771"/>
    <lineage>
        <taxon>Bacteria</taxon>
        <taxon>Pseudomonadati</taxon>
        <taxon>Pseudomonadota</taxon>
        <taxon>Alphaproteobacteria</taxon>
        <taxon>Parvularculales</taxon>
        <taxon>Parvularculaceae</taxon>
        <taxon>Parvularcula</taxon>
    </lineage>
</organism>
<evidence type="ECO:0000313" key="2">
    <source>
        <dbReference type="EMBL" id="RFB04613.1"/>
    </source>
</evidence>
<accession>A0A371RGM6</accession>
<dbReference type="EMBL" id="QUQO01000001">
    <property type="protein sequence ID" value="RFB04613.1"/>
    <property type="molecule type" value="Genomic_DNA"/>
</dbReference>
<comment type="caution">
    <text evidence="2">The sequence shown here is derived from an EMBL/GenBank/DDBJ whole genome shotgun (WGS) entry which is preliminary data.</text>
</comment>
<feature type="signal peptide" evidence="1">
    <location>
        <begin position="1"/>
        <end position="20"/>
    </location>
</feature>
<keyword evidence="1" id="KW-0732">Signal</keyword>
<evidence type="ECO:0000256" key="1">
    <source>
        <dbReference type="SAM" id="SignalP"/>
    </source>
</evidence>
<name>A0A371RGM6_9PROT</name>
<evidence type="ECO:0000313" key="3">
    <source>
        <dbReference type="Proteomes" id="UP000264589"/>
    </source>
</evidence>